<keyword evidence="3" id="KW-1185">Reference proteome</keyword>
<organism evidence="2 3">
    <name type="scientific">Apiospora arundinis</name>
    <dbReference type="NCBI Taxonomy" id="335852"/>
    <lineage>
        <taxon>Eukaryota</taxon>
        <taxon>Fungi</taxon>
        <taxon>Dikarya</taxon>
        <taxon>Ascomycota</taxon>
        <taxon>Pezizomycotina</taxon>
        <taxon>Sordariomycetes</taxon>
        <taxon>Xylariomycetidae</taxon>
        <taxon>Amphisphaeriales</taxon>
        <taxon>Apiosporaceae</taxon>
        <taxon>Apiospora</taxon>
    </lineage>
</organism>
<evidence type="ECO:0000256" key="1">
    <source>
        <dbReference type="SAM" id="MobiDB-lite"/>
    </source>
</evidence>
<comment type="caution">
    <text evidence="2">The sequence shown here is derived from an EMBL/GenBank/DDBJ whole genome shotgun (WGS) entry which is preliminary data.</text>
</comment>
<gene>
    <name evidence="2" type="ORF">PGQ11_010256</name>
</gene>
<dbReference type="Proteomes" id="UP001390339">
    <property type="component" value="Unassembled WGS sequence"/>
</dbReference>
<evidence type="ECO:0000313" key="2">
    <source>
        <dbReference type="EMBL" id="KAK8859522.1"/>
    </source>
</evidence>
<feature type="region of interest" description="Disordered" evidence="1">
    <location>
        <begin position="268"/>
        <end position="289"/>
    </location>
</feature>
<name>A0ABR2I9N8_9PEZI</name>
<dbReference type="EMBL" id="JAPCWZ010000006">
    <property type="protein sequence ID" value="KAK8859522.1"/>
    <property type="molecule type" value="Genomic_DNA"/>
</dbReference>
<reference evidence="2 3" key="1">
    <citation type="journal article" date="2024" name="IMA Fungus">
        <title>Apiospora arundinis, a panoply of carbohydrate-active enzymes and secondary metabolites.</title>
        <authorList>
            <person name="Sorensen T."/>
            <person name="Petersen C."/>
            <person name="Muurmann A.T."/>
            <person name="Christiansen J.V."/>
            <person name="Brundto M.L."/>
            <person name="Overgaard C.K."/>
            <person name="Boysen A.T."/>
            <person name="Wollenberg R.D."/>
            <person name="Larsen T.O."/>
            <person name="Sorensen J.L."/>
            <person name="Nielsen K.L."/>
            <person name="Sondergaard T.E."/>
        </authorList>
    </citation>
    <scope>NUCLEOTIDE SEQUENCE [LARGE SCALE GENOMIC DNA]</scope>
    <source>
        <strain evidence="2 3">AAU 773</strain>
    </source>
</reference>
<protein>
    <submittedName>
        <fullName evidence="2">Uncharacterized protein</fullName>
    </submittedName>
</protein>
<evidence type="ECO:0000313" key="3">
    <source>
        <dbReference type="Proteomes" id="UP001390339"/>
    </source>
</evidence>
<proteinExistence type="predicted"/>
<feature type="compositionally biased region" description="Polar residues" evidence="1">
    <location>
        <begin position="271"/>
        <end position="281"/>
    </location>
</feature>
<sequence>MAHLFLDVQRKVVGVAAESVPRPEPSYRPKGIEKPVHVVAALYVAVGEILPVRQPLGPFHHFLRIAPVLVLGDVQVALAVRVRGLVREPFGPALHDAEQRQIGGAELPEPAELYYPQEPVAQLGARGLDPMLPVHVLDPPRREARVVLAADRVLQLLSRHAEVGQDEGQRVLVHDAAHAVLRVERPWLQPDPRGEALARPAVELARRQVMAKTQMGDRDLDDAHEAAIHFRFVLGAGPHRAPGTPLPHLYPQLGPGAKCRFRERGHGFVNPRNQGLDTGNGTAHEEACV</sequence>
<accession>A0ABR2I9N8</accession>